<dbReference type="Proteomes" id="UP000252795">
    <property type="component" value="Unassembled WGS sequence"/>
</dbReference>
<evidence type="ECO:0000313" key="3">
    <source>
        <dbReference type="Proteomes" id="UP000252795"/>
    </source>
</evidence>
<comment type="caution">
    <text evidence="2">The sequence shown here is derived from an EMBL/GenBank/DDBJ whole genome shotgun (WGS) entry which is preliminary data.</text>
</comment>
<evidence type="ECO:0000313" key="2">
    <source>
        <dbReference type="EMBL" id="RCW29639.1"/>
    </source>
</evidence>
<dbReference type="AlphaFoldDB" id="A0A368ULP2"/>
<reference evidence="2 3" key="1">
    <citation type="submission" date="2018-07" db="EMBL/GenBank/DDBJ databases">
        <title>Freshwater and sediment microbial communities from various areas in North America, analyzing microbe dynamics in response to fracking.</title>
        <authorList>
            <person name="Lamendella R."/>
        </authorList>
    </citation>
    <scope>NUCLEOTIDE SEQUENCE [LARGE SCALE GENOMIC DNA]</scope>
    <source>
        <strain evidence="2 3">114E</strain>
    </source>
</reference>
<accession>A0A368ULP2</accession>
<protein>
    <submittedName>
        <fullName evidence="2">Uncharacterized protein DUF1311</fullName>
    </submittedName>
</protein>
<name>A0A368ULP2_MARNT</name>
<dbReference type="EMBL" id="QPJB01000021">
    <property type="protein sequence ID" value="RCW29639.1"/>
    <property type="molecule type" value="Genomic_DNA"/>
</dbReference>
<gene>
    <name evidence="2" type="ORF">DET51_1212</name>
</gene>
<dbReference type="Gene3D" id="1.20.1270.180">
    <property type="match status" value="1"/>
</dbReference>
<dbReference type="InterPro" id="IPR009739">
    <property type="entry name" value="LprI-like_N"/>
</dbReference>
<feature type="domain" description="Lysozyme inhibitor LprI-like N-terminal" evidence="1">
    <location>
        <begin position="28"/>
        <end position="100"/>
    </location>
</feature>
<evidence type="ECO:0000259" key="1">
    <source>
        <dbReference type="Pfam" id="PF07007"/>
    </source>
</evidence>
<proteinExistence type="predicted"/>
<organism evidence="2 3">
    <name type="scientific">Marinobacter nauticus</name>
    <name type="common">Marinobacter hydrocarbonoclasticus</name>
    <name type="synonym">Marinobacter aquaeolei</name>
    <dbReference type="NCBI Taxonomy" id="2743"/>
    <lineage>
        <taxon>Bacteria</taxon>
        <taxon>Pseudomonadati</taxon>
        <taxon>Pseudomonadota</taxon>
        <taxon>Gammaproteobacteria</taxon>
        <taxon>Pseudomonadales</taxon>
        <taxon>Marinobacteraceae</taxon>
        <taxon>Marinobacter</taxon>
    </lineage>
</organism>
<sequence>MLGSRVKSCWGIEDRFGQSSCLAEINDGLEAELAGLQKQRIGLVYNQGLEAQIAAANDAWETFRQRECSVVRDQFELASIQTAKVLECEIYLTAKRVENLQHLVGCSENGCPWFF</sequence>
<dbReference type="Pfam" id="PF07007">
    <property type="entry name" value="LprI"/>
    <property type="match status" value="1"/>
</dbReference>